<evidence type="ECO:0000313" key="1">
    <source>
        <dbReference type="EMBL" id="KAH7922696.1"/>
    </source>
</evidence>
<accession>A0ACB8BBZ8</accession>
<reference evidence="1" key="1">
    <citation type="journal article" date="2021" name="New Phytol.">
        <title>Evolutionary innovations through gain and loss of genes in the ectomycorrhizal Boletales.</title>
        <authorList>
            <person name="Wu G."/>
            <person name="Miyauchi S."/>
            <person name="Morin E."/>
            <person name="Kuo A."/>
            <person name="Drula E."/>
            <person name="Varga T."/>
            <person name="Kohler A."/>
            <person name="Feng B."/>
            <person name="Cao Y."/>
            <person name="Lipzen A."/>
            <person name="Daum C."/>
            <person name="Hundley H."/>
            <person name="Pangilinan J."/>
            <person name="Johnson J."/>
            <person name="Barry K."/>
            <person name="LaButti K."/>
            <person name="Ng V."/>
            <person name="Ahrendt S."/>
            <person name="Min B."/>
            <person name="Choi I.G."/>
            <person name="Park H."/>
            <person name="Plett J.M."/>
            <person name="Magnuson J."/>
            <person name="Spatafora J.W."/>
            <person name="Nagy L.G."/>
            <person name="Henrissat B."/>
            <person name="Grigoriev I.V."/>
            <person name="Yang Z.L."/>
            <person name="Xu J."/>
            <person name="Martin F.M."/>
        </authorList>
    </citation>
    <scope>NUCLEOTIDE SEQUENCE</scope>
    <source>
        <strain evidence="1">KUC20120723A-06</strain>
    </source>
</reference>
<sequence>MKGPWFARNLRKWAKAYIEDRDNLPVHLYGSSATSRIDDEGFAAEIQLHLQSIGKFIRALDIVHYLSDPEVQKRHGLKKTVSLATAQRWMKKLGYRWKKEPKGQYSDGHEREDVVYYRQHIFLPAWANLQSRMRIWEHNNVNIEEIRSHTTRRVVVWFHDESTFYANDRRKLRWVHIAEGAVPQPKGEGASIMVAHFISADYGWLQSPDGKETARILFKAGKNRDGYYTSEEILKHTKQAMDILDKYYPDDEHVFVFDNATTHVKRADDALSARKMPKAPSQGWGVEVTVTNDDGQPLYGPNGKPMKRKVPMAPGRLHDGCLQPLYFPEGHLKAGWFKGMGQILEERGYDKEWVRKLRAQCGKNFNCLPGARDCCCRRVLFNEPDFVNVESRLETFCRERDFSVLFLPKFHCKLNFIEQCWGFAKRVYCHYPPSSKEVDLERNVITALDSVPLESHQETGEVLTKVYLALYILIILEMALISIILLVRKMMLDNRCFS</sequence>
<gene>
    <name evidence="1" type="ORF">BV22DRAFT_1016841</name>
</gene>
<organism evidence="1 2">
    <name type="scientific">Leucogyrophana mollusca</name>
    <dbReference type="NCBI Taxonomy" id="85980"/>
    <lineage>
        <taxon>Eukaryota</taxon>
        <taxon>Fungi</taxon>
        <taxon>Dikarya</taxon>
        <taxon>Basidiomycota</taxon>
        <taxon>Agaricomycotina</taxon>
        <taxon>Agaricomycetes</taxon>
        <taxon>Agaricomycetidae</taxon>
        <taxon>Boletales</taxon>
        <taxon>Boletales incertae sedis</taxon>
        <taxon>Leucogyrophana</taxon>
    </lineage>
</organism>
<name>A0ACB8BBZ8_9AGAM</name>
<dbReference type="EMBL" id="MU266476">
    <property type="protein sequence ID" value="KAH7922696.1"/>
    <property type="molecule type" value="Genomic_DNA"/>
</dbReference>
<evidence type="ECO:0000313" key="2">
    <source>
        <dbReference type="Proteomes" id="UP000790709"/>
    </source>
</evidence>
<dbReference type="Proteomes" id="UP000790709">
    <property type="component" value="Unassembled WGS sequence"/>
</dbReference>
<comment type="caution">
    <text evidence="1">The sequence shown here is derived from an EMBL/GenBank/DDBJ whole genome shotgun (WGS) entry which is preliminary data.</text>
</comment>
<proteinExistence type="predicted"/>
<keyword evidence="2" id="KW-1185">Reference proteome</keyword>
<protein>
    <submittedName>
        <fullName evidence="1">Uncharacterized protein</fullName>
    </submittedName>
</protein>